<evidence type="ECO:0000313" key="8">
    <source>
        <dbReference type="EMBL" id="KUJ78729.1"/>
    </source>
</evidence>
<dbReference type="InterPro" id="IPR005769">
    <property type="entry name" value="PhnE/PtxC"/>
</dbReference>
<feature type="transmembrane region" description="Helical" evidence="6">
    <location>
        <begin position="238"/>
        <end position="266"/>
    </location>
</feature>
<dbReference type="RefSeq" id="WP_068337848.1">
    <property type="nucleotide sequence ID" value="NZ_LQBP01000006.1"/>
</dbReference>
<dbReference type="NCBIfam" id="TIGR01097">
    <property type="entry name" value="PhnE"/>
    <property type="match status" value="1"/>
</dbReference>
<feature type="transmembrane region" description="Helical" evidence="6">
    <location>
        <begin position="29"/>
        <end position="53"/>
    </location>
</feature>
<evidence type="ECO:0000259" key="7">
    <source>
        <dbReference type="PROSITE" id="PS50928"/>
    </source>
</evidence>
<comment type="similarity">
    <text evidence="6">Belongs to the binding-protein-dependent transport system permease family.</text>
</comment>
<comment type="subcellular location">
    <subcellularLocation>
        <location evidence="1 6">Cell membrane</location>
        <topology evidence="1 6">Multi-pass membrane protein</topology>
    </subcellularLocation>
</comment>
<keyword evidence="4 6" id="KW-1133">Transmembrane helix</keyword>
<evidence type="ECO:0000256" key="2">
    <source>
        <dbReference type="ARBA" id="ARBA00022448"/>
    </source>
</evidence>
<comment type="caution">
    <text evidence="8">The sequence shown here is derived from an EMBL/GenBank/DDBJ whole genome shotgun (WGS) entry which is preliminary data.</text>
</comment>
<dbReference type="PANTHER" id="PTHR30043">
    <property type="entry name" value="PHOSPHONATES TRANSPORT SYSTEM PERMEASE PROTEIN"/>
    <property type="match status" value="1"/>
</dbReference>
<dbReference type="EMBL" id="LQBP01000006">
    <property type="protein sequence ID" value="KUJ78729.1"/>
    <property type="molecule type" value="Genomic_DNA"/>
</dbReference>
<evidence type="ECO:0000256" key="6">
    <source>
        <dbReference type="RuleBase" id="RU363032"/>
    </source>
</evidence>
<accession>A0A0X3TSQ5</accession>
<evidence type="ECO:0000256" key="3">
    <source>
        <dbReference type="ARBA" id="ARBA00022692"/>
    </source>
</evidence>
<dbReference type="SUPFAM" id="SSF161098">
    <property type="entry name" value="MetI-like"/>
    <property type="match status" value="1"/>
</dbReference>
<keyword evidence="9" id="KW-1185">Reference proteome</keyword>
<organism evidence="8 9">
    <name type="scientific">Ruegeria profundi</name>
    <dbReference type="NCBI Taxonomy" id="1685378"/>
    <lineage>
        <taxon>Bacteria</taxon>
        <taxon>Pseudomonadati</taxon>
        <taxon>Pseudomonadota</taxon>
        <taxon>Alphaproteobacteria</taxon>
        <taxon>Rhodobacterales</taxon>
        <taxon>Roseobacteraceae</taxon>
        <taxon>Ruegeria</taxon>
    </lineage>
</organism>
<gene>
    <name evidence="8" type="ORF">AVO44_13615</name>
</gene>
<evidence type="ECO:0000313" key="9">
    <source>
        <dbReference type="Proteomes" id="UP000053690"/>
    </source>
</evidence>
<proteinExistence type="inferred from homology"/>
<dbReference type="InterPro" id="IPR000515">
    <property type="entry name" value="MetI-like"/>
</dbReference>
<feature type="domain" description="ABC transmembrane type-1" evidence="7">
    <location>
        <begin position="242"/>
        <end position="426"/>
    </location>
</feature>
<keyword evidence="3 6" id="KW-0812">Transmembrane</keyword>
<evidence type="ECO:0000256" key="5">
    <source>
        <dbReference type="ARBA" id="ARBA00023136"/>
    </source>
</evidence>
<reference evidence="9" key="1">
    <citation type="submission" date="2015-12" db="EMBL/GenBank/DDBJ databases">
        <authorList>
            <person name="Zhang G."/>
            <person name="Stingl U."/>
        </authorList>
    </citation>
    <scope>NUCLEOTIDE SEQUENCE [LARGE SCALE GENOMIC DNA]</scope>
    <source>
        <strain evidence="9">ZGT108</strain>
    </source>
</reference>
<dbReference type="InterPro" id="IPR035906">
    <property type="entry name" value="MetI-like_sf"/>
</dbReference>
<evidence type="ECO:0000256" key="4">
    <source>
        <dbReference type="ARBA" id="ARBA00022989"/>
    </source>
</evidence>
<dbReference type="GO" id="GO:0005886">
    <property type="term" value="C:plasma membrane"/>
    <property type="evidence" value="ECO:0007669"/>
    <property type="project" value="UniProtKB-SubCell"/>
</dbReference>
<dbReference type="GO" id="GO:0015416">
    <property type="term" value="F:ABC-type phosphonate transporter activity"/>
    <property type="evidence" value="ECO:0007669"/>
    <property type="project" value="InterPro"/>
</dbReference>
<feature type="transmembrane region" description="Helical" evidence="6">
    <location>
        <begin position="380"/>
        <end position="402"/>
    </location>
</feature>
<dbReference type="Proteomes" id="UP000053690">
    <property type="component" value="Unassembled WGS sequence"/>
</dbReference>
<dbReference type="OrthoDB" id="7820570at2"/>
<dbReference type="AlphaFoldDB" id="A0A0X3TSQ5"/>
<dbReference type="Gene3D" id="1.10.3720.10">
    <property type="entry name" value="MetI-like"/>
    <property type="match status" value="1"/>
</dbReference>
<keyword evidence="2 6" id="KW-0813">Transport</keyword>
<sequence>MSTFATDLTTAELKAEADRLFSRKRVMNFGLPALVLVYLIYVFFAFDVAGLAARANWENGKTLVSDSYSYKTHIERDNRTGEVSAAIEGERKGAYPEGEAPDWVTLGETTVIDLADGHIVRFGPETVTYDIPGYGTVRATPSRSAGVQAELPPGEVPEWINVSKNRLAVTTDAGRLTVTRNRSEVFRYFTGWELFWFTLDSPYYGKSFGELVGLAAKGEAGAIFNDFWTNKMWRHQDVAWAIFETILMAFLGTFGAAMVALPLAFLATRNFNPLKSVRFATRRVFDFVRGVDALIWTVVLARAFGPGPLTGALAILVTDTGTFGKIFSEALENVDQKQIEGVQSTGANAPQRYRFGVIPQVTPILLSQLLYFLESNTRSATVIGAITGGGIGLLLTQAIITQKDWEEVAYYIVLIILMVMLMDWFSGWLRKRLIKGETGKKRKPADPGSKPFLLP</sequence>
<dbReference type="Pfam" id="PF00528">
    <property type="entry name" value="BPD_transp_1"/>
    <property type="match status" value="1"/>
</dbReference>
<dbReference type="STRING" id="1685378.AVO44_13615"/>
<keyword evidence="5 6" id="KW-0472">Membrane</keyword>
<dbReference type="PANTHER" id="PTHR30043:SF9">
    <property type="entry name" value="PHOSPHONATES TRANSPORT SYSTEM PERMEASE PROTEIN"/>
    <property type="match status" value="1"/>
</dbReference>
<feature type="transmembrane region" description="Helical" evidence="6">
    <location>
        <begin position="408"/>
        <end position="425"/>
    </location>
</feature>
<name>A0A0X3TSQ5_9RHOB</name>
<evidence type="ECO:0000256" key="1">
    <source>
        <dbReference type="ARBA" id="ARBA00004651"/>
    </source>
</evidence>
<dbReference type="CDD" id="cd06261">
    <property type="entry name" value="TM_PBP2"/>
    <property type="match status" value="1"/>
</dbReference>
<protein>
    <submittedName>
        <fullName evidence="8">Phosphonate ABC transporter permease</fullName>
    </submittedName>
</protein>
<dbReference type="PROSITE" id="PS50928">
    <property type="entry name" value="ABC_TM1"/>
    <property type="match status" value="1"/>
</dbReference>